<dbReference type="EMBL" id="ATAE01000020">
    <property type="protein sequence ID" value="ERN53645.1"/>
    <property type="molecule type" value="Genomic_DNA"/>
</dbReference>
<dbReference type="PATRIC" id="fig|1188261.3.peg.1488"/>
<dbReference type="Proteomes" id="UP000017170">
    <property type="component" value="Unassembled WGS sequence"/>
</dbReference>
<gene>
    <name evidence="2" type="ORF">A33I_10590</name>
</gene>
<feature type="transmembrane region" description="Helical" evidence="1">
    <location>
        <begin position="35"/>
        <end position="57"/>
    </location>
</feature>
<evidence type="ECO:0000313" key="3">
    <source>
        <dbReference type="Proteomes" id="UP000017170"/>
    </source>
</evidence>
<keyword evidence="1" id="KW-1133">Transmembrane helix</keyword>
<organism evidence="2 3">
    <name type="scientific">Alkalihalophilus marmarensis DSM 21297</name>
    <dbReference type="NCBI Taxonomy" id="1188261"/>
    <lineage>
        <taxon>Bacteria</taxon>
        <taxon>Bacillati</taxon>
        <taxon>Bacillota</taxon>
        <taxon>Bacilli</taxon>
        <taxon>Bacillales</taxon>
        <taxon>Bacillaceae</taxon>
        <taxon>Alkalihalophilus</taxon>
    </lineage>
</organism>
<keyword evidence="3" id="KW-1185">Reference proteome</keyword>
<dbReference type="AlphaFoldDB" id="U6SRU2"/>
<proteinExistence type="predicted"/>
<reference evidence="2 3" key="1">
    <citation type="journal article" date="2013" name="Genome Announc.">
        <title>Genome Sequence of the Extreme Obligate Alkaliphile Bacillus marmarensis Strain DSM 21297.</title>
        <authorList>
            <person name="Wernick D.G."/>
            <person name="Choi K.Y."/>
            <person name="Tat C.A."/>
            <person name="Lafontaine Rivera J.G."/>
            <person name="Liao J.C."/>
        </authorList>
    </citation>
    <scope>NUCLEOTIDE SEQUENCE [LARGE SCALE GENOMIC DNA]</scope>
    <source>
        <strain evidence="2 3">DSM 21297</strain>
    </source>
</reference>
<evidence type="ECO:0000256" key="1">
    <source>
        <dbReference type="SAM" id="Phobius"/>
    </source>
</evidence>
<keyword evidence="1" id="KW-0472">Membrane</keyword>
<evidence type="ECO:0000313" key="2">
    <source>
        <dbReference type="EMBL" id="ERN53645.1"/>
    </source>
</evidence>
<name>U6SRU2_9BACI</name>
<comment type="caution">
    <text evidence="2">The sequence shown here is derived from an EMBL/GenBank/DDBJ whole genome shotgun (WGS) entry which is preliminary data.</text>
</comment>
<dbReference type="RefSeq" id="WP_022627812.1">
    <property type="nucleotide sequence ID" value="NZ_ATAE01000020.1"/>
</dbReference>
<protein>
    <submittedName>
        <fullName evidence="2">Uncharacterized protein</fullName>
    </submittedName>
</protein>
<keyword evidence="1" id="KW-0812">Transmembrane</keyword>
<sequence length="69" mass="8043">MKTSYFRPLILFSLLISAMTMALYAFRNYSNQELAFAVFFVVLALFFLTLVILGVLLNRKNSGMERRNR</sequence>
<accession>U6SRU2</accession>